<gene>
    <name evidence="1" type="ORF">DC041_0002450</name>
</gene>
<protein>
    <submittedName>
        <fullName evidence="1">Uncharacterized protein</fullName>
    </submittedName>
</protein>
<dbReference type="AlphaFoldDB" id="A0A430QIZ9"/>
<feature type="non-terminal residue" evidence="1">
    <location>
        <position position="1"/>
    </location>
</feature>
<proteinExistence type="predicted"/>
<keyword evidence="2" id="KW-1185">Reference proteome</keyword>
<evidence type="ECO:0000313" key="2">
    <source>
        <dbReference type="Proteomes" id="UP000290809"/>
    </source>
</evidence>
<evidence type="ECO:0000313" key="1">
    <source>
        <dbReference type="EMBL" id="RTG87657.1"/>
    </source>
</evidence>
<sequence>TFLESDSKRYSTYYIHSKAAGDMDLIERYLNMRVKLGLHNDPEKVLKDMRGAGLTPNSVGSVYQLLLAYAPRCWIQAQSLHFFPDFTRLRESRVSVNCSHGLWPSKFAYEGLLSAYADIGDKDSLLRTLDEAYAVLPSIDDKTASREISPILLLDLYTRLVCSLAYTDATCSEITTKLLTTDYFPLEFAIDTVKVLLAKGRPAAALEIFKDYKALEPFWHTANVDSKELFMLRNKCKLWHAIKDHEINKALVFGYVFNNLVSIQSTDDLKSRLTSCLELVNEYRAKELLPYNDVVRLGNPIIVKLVTNIISVSDMAEIAKLNKSTVMHDVFRIFSHTLTKRSLRMLYLQVFEALMLSNLRSFHGIPKNIVIQLVADVCAHQNVTFGYGDWILSGLKDAGVPRVRFAHMNNNNYMHILVICHFLKPFSDLSVVLFGGRTSNAVRKNKNDGSLANQMKLPSEESVPIAAESLVKALKDDPKKLETELKSIEALWSLQKKFILLSYLVNLGSKDLVERVLQFLPEEQRKQREPMKSLAHIIKSSLENDTEKESSSESVKQSIQNLQNLSPKDLYSTMRGPHLDTLFRCWPTEHISDLIDITKKLSKLGLNSVNLQLAGVLVNRGLSDLVSTLLENNKTVPFTFLVGNPRNSLTKSEFLSSVEYLKSVDSQHIPGFVDHCLRNAALSTNDDNLYQLIRTVVSPPFNMDLLQVCIQPTLQVLHHRLEVSENLPEDILQATQPVVQKISALKAKASN</sequence>
<name>A0A430QIZ9_SCHBO</name>
<reference evidence="1 2" key="1">
    <citation type="journal article" date="2019" name="PLoS Pathog.">
        <title>Genome sequence of the bovine parasite Schistosoma bovis Tanzania.</title>
        <authorList>
            <person name="Oey H."/>
            <person name="Zakrzewski M."/>
            <person name="Gobert G."/>
            <person name="Gravermann K."/>
            <person name="Stoye J."/>
            <person name="Jones M."/>
            <person name="Mcmanus D."/>
            <person name="Krause L."/>
        </authorList>
    </citation>
    <scope>NUCLEOTIDE SEQUENCE [LARGE SCALE GENOMIC DNA]</scope>
    <source>
        <strain evidence="1 2">TAN1997</strain>
    </source>
</reference>
<comment type="caution">
    <text evidence="1">The sequence shown here is derived from an EMBL/GenBank/DDBJ whole genome shotgun (WGS) entry which is preliminary data.</text>
</comment>
<dbReference type="STRING" id="6184.A0A430QIZ9"/>
<organism evidence="1 2">
    <name type="scientific">Schistosoma bovis</name>
    <name type="common">Blood fluke</name>
    <dbReference type="NCBI Taxonomy" id="6184"/>
    <lineage>
        <taxon>Eukaryota</taxon>
        <taxon>Metazoa</taxon>
        <taxon>Spiralia</taxon>
        <taxon>Lophotrochozoa</taxon>
        <taxon>Platyhelminthes</taxon>
        <taxon>Trematoda</taxon>
        <taxon>Digenea</taxon>
        <taxon>Strigeidida</taxon>
        <taxon>Schistosomatoidea</taxon>
        <taxon>Schistosomatidae</taxon>
        <taxon>Schistosoma</taxon>
    </lineage>
</organism>
<dbReference type="Proteomes" id="UP000290809">
    <property type="component" value="Unassembled WGS sequence"/>
</dbReference>
<dbReference type="EMBL" id="QMKO01001655">
    <property type="protein sequence ID" value="RTG87657.1"/>
    <property type="molecule type" value="Genomic_DNA"/>
</dbReference>
<accession>A0A430QIZ9</accession>